<feature type="compositionally biased region" description="Basic and acidic residues" evidence="1">
    <location>
        <begin position="13"/>
        <end position="22"/>
    </location>
</feature>
<feature type="region of interest" description="Disordered" evidence="1">
    <location>
        <begin position="73"/>
        <end position="118"/>
    </location>
</feature>
<proteinExistence type="predicted"/>
<dbReference type="SMART" id="SM00220">
    <property type="entry name" value="S_TKc"/>
    <property type="match status" value="1"/>
</dbReference>
<name>A0A7S3YLE7_9EUKA</name>
<feature type="compositionally biased region" description="Basic and acidic residues" evidence="1">
    <location>
        <begin position="35"/>
        <end position="49"/>
    </location>
</feature>
<evidence type="ECO:0000313" key="3">
    <source>
        <dbReference type="EMBL" id="CAE0655330.1"/>
    </source>
</evidence>
<reference evidence="3" key="1">
    <citation type="submission" date="2021-01" db="EMBL/GenBank/DDBJ databases">
        <authorList>
            <person name="Corre E."/>
            <person name="Pelletier E."/>
            <person name="Niang G."/>
            <person name="Scheremetjew M."/>
            <person name="Finn R."/>
            <person name="Kale V."/>
            <person name="Holt S."/>
            <person name="Cochrane G."/>
            <person name="Meng A."/>
            <person name="Brown T."/>
            <person name="Cohen L."/>
        </authorList>
    </citation>
    <scope>NUCLEOTIDE SEQUENCE</scope>
    <source>
        <strain evidence="3">CCCM811</strain>
    </source>
</reference>
<dbReference type="EMBL" id="HBIV01009826">
    <property type="protein sequence ID" value="CAE0655330.1"/>
    <property type="molecule type" value="Transcribed_RNA"/>
</dbReference>
<dbReference type="InterPro" id="IPR051681">
    <property type="entry name" value="Ser/Thr_Kinases-Pseudokinases"/>
</dbReference>
<dbReference type="GO" id="GO:0004674">
    <property type="term" value="F:protein serine/threonine kinase activity"/>
    <property type="evidence" value="ECO:0007669"/>
    <property type="project" value="TreeGrafter"/>
</dbReference>
<dbReference type="Pfam" id="PF00069">
    <property type="entry name" value="Pkinase"/>
    <property type="match status" value="1"/>
</dbReference>
<dbReference type="InterPro" id="IPR008271">
    <property type="entry name" value="Ser/Thr_kinase_AS"/>
</dbReference>
<feature type="compositionally biased region" description="Basic and acidic residues" evidence="1">
    <location>
        <begin position="75"/>
        <end position="84"/>
    </location>
</feature>
<dbReference type="PROSITE" id="PS00108">
    <property type="entry name" value="PROTEIN_KINASE_ST"/>
    <property type="match status" value="1"/>
</dbReference>
<organism evidence="3">
    <name type="scientific">Lotharella globosa</name>
    <dbReference type="NCBI Taxonomy" id="91324"/>
    <lineage>
        <taxon>Eukaryota</taxon>
        <taxon>Sar</taxon>
        <taxon>Rhizaria</taxon>
        <taxon>Cercozoa</taxon>
        <taxon>Chlorarachniophyceae</taxon>
        <taxon>Lotharella</taxon>
    </lineage>
</organism>
<dbReference type="Gene3D" id="3.30.200.20">
    <property type="entry name" value="Phosphorylase Kinase, domain 1"/>
    <property type="match status" value="1"/>
</dbReference>
<evidence type="ECO:0000259" key="2">
    <source>
        <dbReference type="PROSITE" id="PS50011"/>
    </source>
</evidence>
<dbReference type="SUPFAM" id="SSF56112">
    <property type="entry name" value="Protein kinase-like (PK-like)"/>
    <property type="match status" value="1"/>
</dbReference>
<dbReference type="GO" id="GO:0005524">
    <property type="term" value="F:ATP binding"/>
    <property type="evidence" value="ECO:0007669"/>
    <property type="project" value="InterPro"/>
</dbReference>
<feature type="compositionally biased region" description="Basic and acidic residues" evidence="1">
    <location>
        <begin position="93"/>
        <end position="113"/>
    </location>
</feature>
<accession>A0A7S3YLE7</accession>
<feature type="compositionally biased region" description="Low complexity" evidence="1">
    <location>
        <begin position="1"/>
        <end position="10"/>
    </location>
</feature>
<dbReference type="InterPro" id="IPR011009">
    <property type="entry name" value="Kinase-like_dom_sf"/>
</dbReference>
<dbReference type="AlphaFoldDB" id="A0A7S3YLE7"/>
<dbReference type="Gene3D" id="1.10.510.10">
    <property type="entry name" value="Transferase(Phosphotransferase) domain 1"/>
    <property type="match status" value="1"/>
</dbReference>
<evidence type="ECO:0000256" key="1">
    <source>
        <dbReference type="SAM" id="MobiDB-lite"/>
    </source>
</evidence>
<dbReference type="PROSITE" id="PS50011">
    <property type="entry name" value="PROTEIN_KINASE_DOM"/>
    <property type="match status" value="1"/>
</dbReference>
<dbReference type="InterPro" id="IPR000719">
    <property type="entry name" value="Prot_kinase_dom"/>
</dbReference>
<protein>
    <recommendedName>
        <fullName evidence="2">Protein kinase domain-containing protein</fullName>
    </recommendedName>
</protein>
<sequence length="411" mass="45032">MSASAAATGGTDTGEKGGKDGGAEAEAVEGNEGDGTDRESLIKTGEKKSPANKRGSSILINSASYGNLSQFVDRSTGKGDRDTAMDLTSSDLKLPEITENERAKNGDGKESTKTKKSRDKNLSLKQIWYKGRKEKWWIAPGEFVLPEKEMAAGNCGKVYKTRWRSLNIAVKTIKGKAQQAEDLQQEINIWSSTRHPNIVTFMGASYSPKYGAMLIMEFMPGGDLQNLLDKHDGPLARGRAYQIAIDIGKALCFLHGCKPPILHRDLKPPNILFDDNGVAKMADFGLSKIVATNQQAYRMTAKTGTIRYMAPEVLLGLDYSCSVDVFSFGMILSYMFTGIRPFHGFTIPKRVEHAKRHMEAKLPNNLRGPERDVVSRCVFFDPNKRITMHLATSALEALAVERSGGGCCLIA</sequence>
<gene>
    <name evidence="3" type="ORF">LGLO00237_LOCUS7427</name>
</gene>
<dbReference type="PANTHER" id="PTHR44329">
    <property type="entry name" value="SERINE/THREONINE-PROTEIN KINASE TNNI3K-RELATED"/>
    <property type="match status" value="1"/>
</dbReference>
<feature type="region of interest" description="Disordered" evidence="1">
    <location>
        <begin position="1"/>
        <end position="59"/>
    </location>
</feature>
<feature type="domain" description="Protein kinase" evidence="2">
    <location>
        <begin position="144"/>
        <end position="398"/>
    </location>
</feature>